<dbReference type="PRINTS" id="PR00507">
    <property type="entry name" value="N12N6MTFRASE"/>
</dbReference>
<evidence type="ECO:0000313" key="7">
    <source>
        <dbReference type="EMBL" id="AGS53305.1"/>
    </source>
</evidence>
<comment type="catalytic activity">
    <reaction evidence="5">
        <text>a 2'-deoxyadenosine in DNA + S-adenosyl-L-methionine = an N(6)-methyl-2'-deoxyadenosine in DNA + S-adenosyl-L-homocysteine + H(+)</text>
        <dbReference type="Rhea" id="RHEA:15197"/>
        <dbReference type="Rhea" id="RHEA-COMP:12418"/>
        <dbReference type="Rhea" id="RHEA-COMP:12419"/>
        <dbReference type="ChEBI" id="CHEBI:15378"/>
        <dbReference type="ChEBI" id="CHEBI:57856"/>
        <dbReference type="ChEBI" id="CHEBI:59789"/>
        <dbReference type="ChEBI" id="CHEBI:90615"/>
        <dbReference type="ChEBI" id="CHEBI:90616"/>
        <dbReference type="EC" id="2.1.1.72"/>
    </reaction>
</comment>
<dbReference type="GO" id="GO:0003676">
    <property type="term" value="F:nucleic acid binding"/>
    <property type="evidence" value="ECO:0007669"/>
    <property type="project" value="InterPro"/>
</dbReference>
<dbReference type="PROSITE" id="PS00092">
    <property type="entry name" value="N6_MTASE"/>
    <property type="match status" value="1"/>
</dbReference>
<dbReference type="InterPro" id="IPR029063">
    <property type="entry name" value="SAM-dependent_MTases_sf"/>
</dbReference>
<dbReference type="PANTHER" id="PTHR33841">
    <property type="entry name" value="DNA METHYLTRANSFERASE YEEA-RELATED"/>
    <property type="match status" value="1"/>
</dbReference>
<dbReference type="GO" id="GO:0006304">
    <property type="term" value="P:DNA modification"/>
    <property type="evidence" value="ECO:0007669"/>
    <property type="project" value="InterPro"/>
</dbReference>
<dbReference type="Pfam" id="PF07669">
    <property type="entry name" value="Eco57I"/>
    <property type="match status" value="1"/>
</dbReference>
<evidence type="ECO:0000256" key="4">
    <source>
        <dbReference type="ARBA" id="ARBA00022691"/>
    </source>
</evidence>
<dbReference type="InterPro" id="IPR011639">
    <property type="entry name" value="MethylTrfase_TaqI-like_dom"/>
</dbReference>
<evidence type="ECO:0000259" key="6">
    <source>
        <dbReference type="Pfam" id="PF07669"/>
    </source>
</evidence>
<evidence type="ECO:0000256" key="2">
    <source>
        <dbReference type="ARBA" id="ARBA00022603"/>
    </source>
</evidence>
<dbReference type="EC" id="2.1.1.72" evidence="1"/>
<dbReference type="Gene3D" id="3.40.50.150">
    <property type="entry name" value="Vaccinia Virus protein VP39"/>
    <property type="match status" value="1"/>
</dbReference>
<evidence type="ECO:0000256" key="1">
    <source>
        <dbReference type="ARBA" id="ARBA00011900"/>
    </source>
</evidence>
<feature type="domain" description="Type II methyltransferase M.TaqI-like" evidence="6">
    <location>
        <begin position="565"/>
        <end position="811"/>
    </location>
</feature>
<dbReference type="GO" id="GO:0009007">
    <property type="term" value="F:site-specific DNA-methyltransferase (adenine-specific) activity"/>
    <property type="evidence" value="ECO:0007669"/>
    <property type="project" value="UniProtKB-EC"/>
</dbReference>
<name>A0A806KF85_9BACT</name>
<dbReference type="GO" id="GO:0032259">
    <property type="term" value="P:methylation"/>
    <property type="evidence" value="ECO:0007669"/>
    <property type="project" value="UniProtKB-KW"/>
</dbReference>
<dbReference type="InterPro" id="IPR002052">
    <property type="entry name" value="DNA_methylase_N6_adenine_CS"/>
</dbReference>
<dbReference type="PANTHER" id="PTHR33841:SF1">
    <property type="entry name" value="DNA METHYLTRANSFERASE A"/>
    <property type="match status" value="1"/>
</dbReference>
<organism evidence="7">
    <name type="scientific">uncultured bacterium contig00013</name>
    <dbReference type="NCBI Taxonomy" id="1181504"/>
    <lineage>
        <taxon>Bacteria</taxon>
        <taxon>environmental samples</taxon>
    </lineage>
</organism>
<protein>
    <recommendedName>
        <fullName evidence="1">site-specific DNA-methyltransferase (adenine-specific)</fullName>
        <ecNumber evidence="1">2.1.1.72</ecNumber>
    </recommendedName>
</protein>
<proteinExistence type="predicted"/>
<accession>A0A806KF85</accession>
<dbReference type="InterPro" id="IPR050953">
    <property type="entry name" value="N4_N6_ade-DNA_methylase"/>
</dbReference>
<reference evidence="7" key="1">
    <citation type="submission" date="2012-03" db="EMBL/GenBank/DDBJ databases">
        <title>Functional metagenomics reveals considerable lignocellulase gene clusters in the gut microbiome of a wood-feeding higher termite.</title>
        <authorList>
            <person name="Liu N."/>
        </authorList>
    </citation>
    <scope>NUCLEOTIDE SEQUENCE</scope>
</reference>
<dbReference type="AlphaFoldDB" id="A0A806KF85"/>
<sequence length="1152" mass="134027">MDFTQAYNRPIWQNFLEDSFLPDDFRRTEDSIPYSGNYTKNVTRLGECPSLQLAVFEIKHSSVNDARVGLSKEAFTLVRDYTKYNRALALFVPQSSNDSYRFSYVEFTPVLDDAGKIKRNYTNPRRYSYILGKNAKVRTPQQYLQKKEAVKDAIELKGRFSVEVLTKEFYKNLFDWYDKWAIDVVEFPNGTGRDVTLEKGEQNRIHLIRLITRFIFVWFIKQKKLIPDWIFDKNEVGKILKNFKSDSLDSGNYYNGIIQNLFFATLNKPINEREFAYEKANERKEDYGIKTKFRDTINESLFAVNKKDFISLFDSIPFLNGGLFECLDNFDTKEYIDGFSREKNRRAFIPNALFWGKDGKTGLIELFNTYNFTIEENTPQDIDVALDPELLGKAFENLLGTYNEETSSTARNESGSFYTPREIVDYMVDTSLKEYLKGKLDSKDAEEKLSSLFSYDKEGHDFDAGQAKIIMDAIHKCKILDPACGSGAFPMGILNKLAFIMHKLDPKNEIWRGLQIDKATEENKKAYSIDNKENRKKRLNEINEIFEMSIGEYSNYARKLFLIENCIYGVDIQPIAIQISKLRFFISLIVDQKTGKEIANNYNVLPLPNLETKFVAANTLIGVKQKQGVLLDIEIAKKQEELLIIRHNHFTAREAKEKITLRKQDDNLCKELAVLLKKGDVFTSAEIDKLLRWNPYNQTVPSEIFDAYWMFGVSNGFDVVIGNPPYIQLQNNQGKLADMYSTAEYKCFSRSGDIYQIFYECGYKLLSDNGHLCFITSNKWMRSAYGEKTRNFFATKANPKLLIDFAGQRVFETATVDVNIILVQKAKNQQHTHSCIIKEECKSNMTNYIKQHGSALEFTSGSSWVILNPIEKRIKDKIENIGTPLRDWDISINYGIKTGCNEAFIIDKSKRNELIAKDKKSAEIIRPILRGRDIKRYGYEFAEQYIIATFPSRKYDINDYPAVRDYFLEFGKKRLEQSGKPGARKKTSHKWFETQDPIAYWEDFSKQKIIYPDIMRMPRNTNLLKNYPYFYFDKNNFYVEATNFILIGNNLELIFSFLVSDIGFYVFSKFYSGPQFDETGFRYKKEYMNNLYIPNISKNDNELLISIFNNNYPNSCVIDKTCEEIFIRSTGLIREEVEVIKQYKYSLLSTVK</sequence>
<dbReference type="EMBL" id="JQ844229">
    <property type="protein sequence ID" value="AGS53305.1"/>
    <property type="molecule type" value="Genomic_DNA"/>
</dbReference>
<keyword evidence="2" id="KW-0489">Methyltransferase</keyword>
<dbReference type="SUPFAM" id="SSF53335">
    <property type="entry name" value="S-adenosyl-L-methionine-dependent methyltransferases"/>
    <property type="match status" value="1"/>
</dbReference>
<keyword evidence="3" id="KW-0808">Transferase</keyword>
<evidence type="ECO:0000256" key="3">
    <source>
        <dbReference type="ARBA" id="ARBA00022679"/>
    </source>
</evidence>
<evidence type="ECO:0000256" key="5">
    <source>
        <dbReference type="ARBA" id="ARBA00047942"/>
    </source>
</evidence>
<keyword evidence="4" id="KW-0949">S-adenosyl-L-methionine</keyword>